<dbReference type="EMBL" id="LXQA010341144">
    <property type="protein sequence ID" value="MCI45237.1"/>
    <property type="molecule type" value="Genomic_DNA"/>
</dbReference>
<dbReference type="GO" id="GO:0004519">
    <property type="term" value="F:endonuclease activity"/>
    <property type="evidence" value="ECO:0007669"/>
    <property type="project" value="UniProtKB-KW"/>
</dbReference>
<sequence length="83" mass="9256">MGITSAFFIGRSWQPGPMKILSWNCRGLSIPSAIPNLRNIAQGYHPYILFLSETLSKAHKMETIRVMLKFDACLSVDVEGRSG</sequence>
<dbReference type="GO" id="GO:0004527">
    <property type="term" value="F:exonuclease activity"/>
    <property type="evidence" value="ECO:0007669"/>
    <property type="project" value="UniProtKB-KW"/>
</dbReference>
<keyword evidence="1" id="KW-0269">Exonuclease</keyword>
<dbReference type="Gene3D" id="3.60.10.10">
    <property type="entry name" value="Endonuclease/exonuclease/phosphatase"/>
    <property type="match status" value="1"/>
</dbReference>
<proteinExistence type="predicted"/>
<dbReference type="InterPro" id="IPR036691">
    <property type="entry name" value="Endo/exonu/phosph_ase_sf"/>
</dbReference>
<name>A0A392S9Z0_9FABA</name>
<feature type="non-terminal residue" evidence="1">
    <location>
        <position position="83"/>
    </location>
</feature>
<dbReference type="Proteomes" id="UP000265520">
    <property type="component" value="Unassembled WGS sequence"/>
</dbReference>
<comment type="caution">
    <text evidence="1">The sequence shown here is derived from an EMBL/GenBank/DDBJ whole genome shotgun (WGS) entry which is preliminary data.</text>
</comment>
<protein>
    <submittedName>
        <fullName evidence="1">Endonuclease/exonuclease/phosphatase family protein</fullName>
    </submittedName>
</protein>
<keyword evidence="1" id="KW-0378">Hydrolase</keyword>
<evidence type="ECO:0000313" key="2">
    <source>
        <dbReference type="Proteomes" id="UP000265520"/>
    </source>
</evidence>
<accession>A0A392S9Z0</accession>
<organism evidence="1 2">
    <name type="scientific">Trifolium medium</name>
    <dbReference type="NCBI Taxonomy" id="97028"/>
    <lineage>
        <taxon>Eukaryota</taxon>
        <taxon>Viridiplantae</taxon>
        <taxon>Streptophyta</taxon>
        <taxon>Embryophyta</taxon>
        <taxon>Tracheophyta</taxon>
        <taxon>Spermatophyta</taxon>
        <taxon>Magnoliopsida</taxon>
        <taxon>eudicotyledons</taxon>
        <taxon>Gunneridae</taxon>
        <taxon>Pentapetalae</taxon>
        <taxon>rosids</taxon>
        <taxon>fabids</taxon>
        <taxon>Fabales</taxon>
        <taxon>Fabaceae</taxon>
        <taxon>Papilionoideae</taxon>
        <taxon>50 kb inversion clade</taxon>
        <taxon>NPAAA clade</taxon>
        <taxon>Hologalegina</taxon>
        <taxon>IRL clade</taxon>
        <taxon>Trifolieae</taxon>
        <taxon>Trifolium</taxon>
    </lineage>
</organism>
<dbReference type="AlphaFoldDB" id="A0A392S9Z0"/>
<dbReference type="SUPFAM" id="SSF56219">
    <property type="entry name" value="DNase I-like"/>
    <property type="match status" value="1"/>
</dbReference>
<keyword evidence="1" id="KW-0255">Endonuclease</keyword>
<keyword evidence="2" id="KW-1185">Reference proteome</keyword>
<keyword evidence="1" id="KW-0540">Nuclease</keyword>
<evidence type="ECO:0000313" key="1">
    <source>
        <dbReference type="EMBL" id="MCI45237.1"/>
    </source>
</evidence>
<reference evidence="1 2" key="1">
    <citation type="journal article" date="2018" name="Front. Plant Sci.">
        <title>Red Clover (Trifolium pratense) and Zigzag Clover (T. medium) - A Picture of Genomic Similarities and Differences.</title>
        <authorList>
            <person name="Dluhosova J."/>
            <person name="Istvanek J."/>
            <person name="Nedelnik J."/>
            <person name="Repkova J."/>
        </authorList>
    </citation>
    <scope>NUCLEOTIDE SEQUENCE [LARGE SCALE GENOMIC DNA]</scope>
    <source>
        <strain evidence="2">cv. 10/8</strain>
        <tissue evidence="1">Leaf</tissue>
    </source>
</reference>